<dbReference type="AlphaFoldDB" id="F4CEL1"/>
<dbReference type="STRING" id="743722.Sph21_0116"/>
<proteinExistence type="predicted"/>
<reference evidence="1" key="1">
    <citation type="submission" date="2011-03" db="EMBL/GenBank/DDBJ databases">
        <title>Complete sequence of Sphingobacterium sp. 21.</title>
        <authorList>
            <consortium name="US DOE Joint Genome Institute"/>
            <person name="Lucas S."/>
            <person name="Copeland A."/>
            <person name="Lapidus A."/>
            <person name="Cheng J.-F."/>
            <person name="Goodwin L."/>
            <person name="Pitluck S."/>
            <person name="Davenport K."/>
            <person name="Detter J.C."/>
            <person name="Han C."/>
            <person name="Tapia R."/>
            <person name="Land M."/>
            <person name="Hauser L."/>
            <person name="Kyrpides N."/>
            <person name="Ivanova N."/>
            <person name="Ovchinnikova G."/>
            <person name="Pagani I."/>
            <person name="Siebers A.K."/>
            <person name="Allgaier M."/>
            <person name="Thelen M.P."/>
            <person name="Hugenholtz P."/>
            <person name="Woyke T."/>
        </authorList>
    </citation>
    <scope>NUCLEOTIDE SEQUENCE</scope>
    <source>
        <strain evidence="1">21</strain>
    </source>
</reference>
<accession>F4CEL1</accession>
<name>F4CEL1_SPHS2</name>
<gene>
    <name evidence="1" type="ordered locus">Sph21_0116</name>
</gene>
<dbReference type="HOGENOM" id="CLU_3276815_0_0_10"/>
<sequence>MYTKPAFQTAKFVSIEFDKKNRIENEKNQADRSFSDHRFAR</sequence>
<organism evidence="1">
    <name type="scientific">Sphingobacterium sp. (strain 21)</name>
    <dbReference type="NCBI Taxonomy" id="743722"/>
    <lineage>
        <taxon>Bacteria</taxon>
        <taxon>Pseudomonadati</taxon>
        <taxon>Bacteroidota</taxon>
        <taxon>Sphingobacteriia</taxon>
        <taxon>Sphingobacteriales</taxon>
        <taxon>Sphingobacteriaceae</taxon>
        <taxon>Sphingobacterium</taxon>
    </lineage>
</organism>
<dbReference type="EMBL" id="CP002584">
    <property type="protein sequence ID" value="ADZ76706.1"/>
    <property type="molecule type" value="Genomic_DNA"/>
</dbReference>
<dbReference type="KEGG" id="shg:Sph21_0116"/>
<protein>
    <submittedName>
        <fullName evidence="1">Uncharacterized protein</fullName>
    </submittedName>
</protein>
<dbReference type="PATRIC" id="fig|743722.3.peg.125"/>
<evidence type="ECO:0000313" key="1">
    <source>
        <dbReference type="EMBL" id="ADZ76706.1"/>
    </source>
</evidence>